<dbReference type="InterPro" id="IPR004629">
    <property type="entry name" value="WecG_TagA_CpsF"/>
</dbReference>
<dbReference type="Proteomes" id="UP000078532">
    <property type="component" value="Unassembled WGS sequence"/>
</dbReference>
<comment type="caution">
    <text evidence="6">The sequence shown here is derived from an EMBL/GenBank/DDBJ whole genome shotgun (WGS) entry which is preliminary data.</text>
</comment>
<dbReference type="Pfam" id="PF03808">
    <property type="entry name" value="Glyco_tran_WecG"/>
    <property type="match status" value="1"/>
</dbReference>
<comment type="catalytic activity">
    <reaction evidence="5">
        <text>UDP-N-acetyl-alpha-D-mannosamine + N-acetyl-alpha-D-glucosaminyl-di-trans,octa-cis-undecaprenyl diphosphate = N-acetyl-beta-D-mannosaminyl-(1-&gt;4)-N-acetyl-alpha-D-glucosaminyl di-trans,octa-cis-undecaprenyl diphosphate + UDP + H(+)</text>
        <dbReference type="Rhea" id="RHEA:16053"/>
        <dbReference type="ChEBI" id="CHEBI:15378"/>
        <dbReference type="ChEBI" id="CHEBI:58223"/>
        <dbReference type="ChEBI" id="CHEBI:62959"/>
        <dbReference type="ChEBI" id="CHEBI:68623"/>
        <dbReference type="ChEBI" id="CHEBI:132210"/>
        <dbReference type="EC" id="2.4.1.187"/>
    </reaction>
</comment>
<evidence type="ECO:0000256" key="1">
    <source>
        <dbReference type="ARBA" id="ARBA00022676"/>
    </source>
</evidence>
<dbReference type="AlphaFoldDB" id="A0A1B7LBD6"/>
<comment type="pathway">
    <text evidence="5">Cell wall biogenesis; teichoic acid biosynthesis.</text>
</comment>
<keyword evidence="2 5" id="KW-0808">Transferase</keyword>
<evidence type="ECO:0000256" key="3">
    <source>
        <dbReference type="ARBA" id="ARBA00022944"/>
    </source>
</evidence>
<organism evidence="6 7">
    <name type="scientific">Desulfotomaculum copahuensis</name>
    <dbReference type="NCBI Taxonomy" id="1838280"/>
    <lineage>
        <taxon>Bacteria</taxon>
        <taxon>Bacillati</taxon>
        <taxon>Bacillota</taxon>
        <taxon>Clostridia</taxon>
        <taxon>Eubacteriales</taxon>
        <taxon>Desulfotomaculaceae</taxon>
        <taxon>Desulfotomaculum</taxon>
    </lineage>
</organism>
<name>A0A1B7LBD6_9FIRM</name>
<dbReference type="HAMAP" id="MF_02070">
    <property type="entry name" value="TagA_TarA"/>
    <property type="match status" value="1"/>
</dbReference>
<dbReference type="NCBIfam" id="TIGR00696">
    <property type="entry name" value="wecG_tagA_cpsF"/>
    <property type="match status" value="1"/>
</dbReference>
<dbReference type="PANTHER" id="PTHR34136">
    <property type="match status" value="1"/>
</dbReference>
<comment type="function">
    <text evidence="5">Catalyzes the conversion of GlcNAc-PP-undecaprenol into ManNAc-GlcNAc-PP-undecaprenol, the first committed lipid intermediate in the de novo synthesis of teichoic acid.</text>
</comment>
<accession>A0A1B7LBD6</accession>
<comment type="similarity">
    <text evidence="5">Belongs to the glycosyltransferase 26 family. TagA/TarA subfamily.</text>
</comment>
<dbReference type="EC" id="2.4.1.187" evidence="5"/>
<keyword evidence="1 5" id="KW-0328">Glycosyltransferase</keyword>
<dbReference type="GO" id="GO:0071555">
    <property type="term" value="P:cell wall organization"/>
    <property type="evidence" value="ECO:0007669"/>
    <property type="project" value="UniProtKB-KW"/>
</dbReference>
<evidence type="ECO:0000313" key="6">
    <source>
        <dbReference type="EMBL" id="OAT79821.1"/>
    </source>
</evidence>
<dbReference type="RefSeq" id="WP_066671033.1">
    <property type="nucleotide sequence ID" value="NZ_LYVF01000192.1"/>
</dbReference>
<dbReference type="UniPathway" id="UPA00632"/>
<dbReference type="InterPro" id="IPR034714">
    <property type="entry name" value="TagA_TarA"/>
</dbReference>
<evidence type="ECO:0000256" key="2">
    <source>
        <dbReference type="ARBA" id="ARBA00022679"/>
    </source>
</evidence>
<keyword evidence="7" id="KW-1185">Reference proteome</keyword>
<keyword evidence="4 5" id="KW-0961">Cell wall biogenesis/degradation</keyword>
<dbReference type="EMBL" id="LYVF01000192">
    <property type="protein sequence ID" value="OAT79821.1"/>
    <property type="molecule type" value="Genomic_DNA"/>
</dbReference>
<sequence>MRINLLGAPVDALDLEAAVERVAAFVTAAGPPRQVITLNPEILFRARQEPALLTLINSADLVTADGVGIVWAARMAGTPVPERVTGIDLMLRLMPLAAREGWRVFLLGAAPGVAAEAARRLQAQHPGLVIAGTHHGYFQPGASSPGAAAEPGQLTEDEVAALVRRARPHLLFAGLGAPKQERFIARHKEAMGVPVSMGVGGSFDVLAGRVRRAPRWLQRMHLEWLGRLFMEPARWRRTLVLPRFAWLVLSHVRAKN</sequence>
<dbReference type="OrthoDB" id="9771846at2"/>
<dbReference type="GO" id="GO:0047244">
    <property type="term" value="F:N-acetylglucosaminyldiphosphoundecaprenol N-acetyl-beta-D-mannosaminyltransferase activity"/>
    <property type="evidence" value="ECO:0007669"/>
    <property type="project" value="UniProtKB-UniRule"/>
</dbReference>
<dbReference type="GO" id="GO:0019350">
    <property type="term" value="P:teichoic acid biosynthetic process"/>
    <property type="evidence" value="ECO:0007669"/>
    <property type="project" value="UniProtKB-UniRule"/>
</dbReference>
<keyword evidence="3 5" id="KW-0777">Teichoic acid biosynthesis</keyword>
<protein>
    <recommendedName>
        <fullName evidence="5">N-acetylglucosaminyldiphosphoundecaprenol N-acetyl-beta-D-mannosaminyltransferase</fullName>
        <ecNumber evidence="5">2.4.1.187</ecNumber>
    </recommendedName>
    <alternativeName>
        <fullName evidence="5">N-acetylmannosaminyltransferase</fullName>
    </alternativeName>
    <alternativeName>
        <fullName evidence="5">UDP-N-acetylmannosamine transferase</fullName>
    </alternativeName>
    <alternativeName>
        <fullName evidence="5">UDP-N-acetylmannosamine:N-acetylglucosaminyl pyrophosphorylundecaprenol N-acetylmannosaminyltransferase</fullName>
    </alternativeName>
</protein>
<gene>
    <name evidence="6" type="ORF">A6M21_15385</name>
</gene>
<dbReference type="PANTHER" id="PTHR34136:SF1">
    <property type="entry name" value="UDP-N-ACETYL-D-MANNOSAMINURONIC ACID TRANSFERASE"/>
    <property type="match status" value="1"/>
</dbReference>
<evidence type="ECO:0000256" key="4">
    <source>
        <dbReference type="ARBA" id="ARBA00023316"/>
    </source>
</evidence>
<evidence type="ECO:0000313" key="7">
    <source>
        <dbReference type="Proteomes" id="UP000078532"/>
    </source>
</evidence>
<proteinExistence type="inferred from homology"/>
<evidence type="ECO:0000256" key="5">
    <source>
        <dbReference type="HAMAP-Rule" id="MF_02070"/>
    </source>
</evidence>
<dbReference type="CDD" id="cd06533">
    <property type="entry name" value="Glyco_transf_WecG_TagA"/>
    <property type="match status" value="1"/>
</dbReference>
<dbReference type="STRING" id="1838280.A6M21_15385"/>
<reference evidence="6 7" key="1">
    <citation type="submission" date="2016-04" db="EMBL/GenBank/DDBJ databases">
        <authorList>
            <person name="Evans L.H."/>
            <person name="Alamgir A."/>
            <person name="Owens N."/>
            <person name="Weber N.D."/>
            <person name="Virtaneva K."/>
            <person name="Barbian K."/>
            <person name="Babar A."/>
            <person name="Rosenke K."/>
        </authorList>
    </citation>
    <scope>NUCLEOTIDE SEQUENCE [LARGE SCALE GENOMIC DNA]</scope>
    <source>
        <strain evidence="6 7">LMa1</strain>
    </source>
</reference>